<name>A0ABW2H5I9_9ACTN</name>
<dbReference type="RefSeq" id="WP_376810239.1">
    <property type="nucleotide sequence ID" value="NZ_JBHTAC010000058.1"/>
</dbReference>
<evidence type="ECO:0000313" key="1">
    <source>
        <dbReference type="EMBL" id="MFC7247515.1"/>
    </source>
</evidence>
<dbReference type="EMBL" id="JBHTAC010000058">
    <property type="protein sequence ID" value="MFC7247515.1"/>
    <property type="molecule type" value="Genomic_DNA"/>
</dbReference>
<sequence length="683" mass="73776">MSARVPATRTGFDRSRASLVSMSHPARSHGPQLAPVSAETRLQALLVAGAQALYVEGNLVASRDWFDRAYRLAESVHDDTAQAIAAIGFSGLWVHEHRIATAAALTELRLVKALSLMDPESSLSVRIQARLAAEADYREGGFERVFAAVDKARRSGDPIALAEVLSLAHHCVMGPHQARLRDPIVRELLHAGLRTSRRADVLVGLLWRTVNLFLSGDQHAERSLRDLRAQIEDQNHAAVAFVVDAMDVMRTIRSGELDRAAELAVACAQHGQAVGDVDATGWHGAHMIALHWYRGDIADLVPALLDLANSPTLSAVDNSHLAALAVAAAMAGDHRLARGSLARLEGENWSQLPMTSSWMATMYGAVEAAHLLGDQRIAACLYESLLPFRRLPIMASMGVACFGSVEHALGVASLTVGEVHRAVAHFEAAVHGNQSLQHWPAAAVSRMRLAEALCLRDGPGDLATAQEELVAFRKEAARMNMTPPPPAMARLDMAFGGSRPAESRSAMLMCTRSGLHWELRSGDRTILMEDSKGMTYLASLIANPGFEIAASDLAAGPGYATQGANTAASSSSAQPVLDEAAKRAYRQRLLDLDTAIEEFEQMNDVVRAERARDERSWLIDELAAATGFGGRTRKFADGAERARISVGKAIRRALTQITAADPEIGNHLRSNVRTGMRCCYLPR</sequence>
<comment type="caution">
    <text evidence="1">The sequence shown here is derived from an EMBL/GenBank/DDBJ whole genome shotgun (WGS) entry which is preliminary data.</text>
</comment>
<reference evidence="2" key="1">
    <citation type="journal article" date="2019" name="Int. J. Syst. Evol. Microbiol.">
        <title>The Global Catalogue of Microorganisms (GCM) 10K type strain sequencing project: providing services to taxonomists for standard genome sequencing and annotation.</title>
        <authorList>
            <consortium name="The Broad Institute Genomics Platform"/>
            <consortium name="The Broad Institute Genome Sequencing Center for Infectious Disease"/>
            <person name="Wu L."/>
            <person name="Ma J."/>
        </authorList>
    </citation>
    <scope>NUCLEOTIDE SEQUENCE [LARGE SCALE GENOMIC DNA]</scope>
    <source>
        <strain evidence="2">CGMCC 1.9106</strain>
    </source>
</reference>
<evidence type="ECO:0008006" key="3">
    <source>
        <dbReference type="Google" id="ProtNLM"/>
    </source>
</evidence>
<protein>
    <recommendedName>
        <fullName evidence="3">MalT-like TPR region domain-containing protein</fullName>
    </recommendedName>
</protein>
<keyword evidence="2" id="KW-1185">Reference proteome</keyword>
<proteinExistence type="predicted"/>
<dbReference type="Proteomes" id="UP001596392">
    <property type="component" value="Unassembled WGS sequence"/>
</dbReference>
<evidence type="ECO:0000313" key="2">
    <source>
        <dbReference type="Proteomes" id="UP001596392"/>
    </source>
</evidence>
<accession>A0ABW2H5I9</accession>
<organism evidence="1 2">
    <name type="scientific">Catellatospora aurea</name>
    <dbReference type="NCBI Taxonomy" id="1337874"/>
    <lineage>
        <taxon>Bacteria</taxon>
        <taxon>Bacillati</taxon>
        <taxon>Actinomycetota</taxon>
        <taxon>Actinomycetes</taxon>
        <taxon>Micromonosporales</taxon>
        <taxon>Micromonosporaceae</taxon>
        <taxon>Catellatospora</taxon>
    </lineage>
</organism>
<gene>
    <name evidence="1" type="ORF">ACFQO7_34065</name>
</gene>